<dbReference type="EMBL" id="KI964633">
    <property type="protein sequence ID" value="EUC32440.1"/>
    <property type="molecule type" value="Genomic_DNA"/>
</dbReference>
<dbReference type="RefSeq" id="XP_007713253.1">
    <property type="nucleotide sequence ID" value="XM_007715063.1"/>
</dbReference>
<evidence type="ECO:0000313" key="1">
    <source>
        <dbReference type="EMBL" id="EUC32440.1"/>
    </source>
</evidence>
<protein>
    <submittedName>
        <fullName evidence="1">Uncharacterized protein</fullName>
    </submittedName>
</protein>
<dbReference type="GeneID" id="19154632"/>
<sequence length="53" mass="6302">KEVNKLIRIITRLTTCRPLQHSECSKIHNFQSIYKALDGQKTTHLLPLWPRKF</sequence>
<dbReference type="KEGG" id="bze:COCCADRAFT_98683"/>
<feature type="non-terminal residue" evidence="1">
    <location>
        <position position="1"/>
    </location>
</feature>
<keyword evidence="2" id="KW-1185">Reference proteome</keyword>
<accession>W6Y448</accession>
<dbReference type="Proteomes" id="UP000053841">
    <property type="component" value="Unassembled WGS sequence"/>
</dbReference>
<dbReference type="HOGENOM" id="CLU_3074130_0_0_1"/>
<dbReference type="AlphaFoldDB" id="W6Y448"/>
<proteinExistence type="predicted"/>
<evidence type="ECO:0000313" key="2">
    <source>
        <dbReference type="Proteomes" id="UP000053841"/>
    </source>
</evidence>
<gene>
    <name evidence="1" type="ORF">COCCADRAFT_98683</name>
</gene>
<name>W6Y448_COCC2</name>
<reference evidence="1 2" key="1">
    <citation type="journal article" date="2013" name="PLoS Genet.">
        <title>Comparative genome structure, secondary metabolite, and effector coding capacity across Cochliobolus pathogens.</title>
        <authorList>
            <person name="Condon B.J."/>
            <person name="Leng Y."/>
            <person name="Wu D."/>
            <person name="Bushley K.E."/>
            <person name="Ohm R.A."/>
            <person name="Otillar R."/>
            <person name="Martin J."/>
            <person name="Schackwitz W."/>
            <person name="Grimwood J."/>
            <person name="MohdZainudin N."/>
            <person name="Xue C."/>
            <person name="Wang R."/>
            <person name="Manning V.A."/>
            <person name="Dhillon B."/>
            <person name="Tu Z.J."/>
            <person name="Steffenson B.J."/>
            <person name="Salamov A."/>
            <person name="Sun H."/>
            <person name="Lowry S."/>
            <person name="LaButti K."/>
            <person name="Han J."/>
            <person name="Copeland A."/>
            <person name="Lindquist E."/>
            <person name="Barry K."/>
            <person name="Schmutz J."/>
            <person name="Baker S.E."/>
            <person name="Ciuffetti L.M."/>
            <person name="Grigoriev I.V."/>
            <person name="Zhong S."/>
            <person name="Turgeon B.G."/>
        </authorList>
    </citation>
    <scope>NUCLEOTIDE SEQUENCE [LARGE SCALE GENOMIC DNA]</scope>
    <source>
        <strain evidence="1 2">26-R-13</strain>
    </source>
</reference>
<organism evidence="1 2">
    <name type="scientific">Cochliobolus carbonum (strain 26-R-13)</name>
    <name type="common">Maize leaf spot fungus</name>
    <name type="synonym">Bipolaris zeicola</name>
    <dbReference type="NCBI Taxonomy" id="930089"/>
    <lineage>
        <taxon>Eukaryota</taxon>
        <taxon>Fungi</taxon>
        <taxon>Dikarya</taxon>
        <taxon>Ascomycota</taxon>
        <taxon>Pezizomycotina</taxon>
        <taxon>Dothideomycetes</taxon>
        <taxon>Pleosporomycetidae</taxon>
        <taxon>Pleosporales</taxon>
        <taxon>Pleosporineae</taxon>
        <taxon>Pleosporaceae</taxon>
        <taxon>Bipolaris</taxon>
    </lineage>
</organism>